<dbReference type="Proteomes" id="UP000557204">
    <property type="component" value="Unassembled WGS sequence"/>
</dbReference>
<keyword evidence="4" id="KW-1185">Reference proteome</keyword>
<organism evidence="3 4">
    <name type="scientific">Isoptericola sediminis</name>
    <dbReference type="NCBI Taxonomy" id="2733572"/>
    <lineage>
        <taxon>Bacteria</taxon>
        <taxon>Bacillati</taxon>
        <taxon>Actinomycetota</taxon>
        <taxon>Actinomycetes</taxon>
        <taxon>Micrococcales</taxon>
        <taxon>Promicromonosporaceae</taxon>
        <taxon>Isoptericola</taxon>
    </lineage>
</organism>
<name>A0A849K6Z7_9MICO</name>
<feature type="transmembrane region" description="Helical" evidence="2">
    <location>
        <begin position="215"/>
        <end position="235"/>
    </location>
</feature>
<comment type="caution">
    <text evidence="3">The sequence shown here is derived from an EMBL/GenBank/DDBJ whole genome shotgun (WGS) entry which is preliminary data.</text>
</comment>
<evidence type="ECO:0000256" key="1">
    <source>
        <dbReference type="SAM" id="MobiDB-lite"/>
    </source>
</evidence>
<feature type="region of interest" description="Disordered" evidence="1">
    <location>
        <begin position="96"/>
        <end position="203"/>
    </location>
</feature>
<gene>
    <name evidence="3" type="ORF">HLI28_05270</name>
</gene>
<evidence type="ECO:0000313" key="4">
    <source>
        <dbReference type="Proteomes" id="UP000557204"/>
    </source>
</evidence>
<dbReference type="EMBL" id="JABFAJ010000010">
    <property type="protein sequence ID" value="NNU26957.1"/>
    <property type="molecule type" value="Genomic_DNA"/>
</dbReference>
<keyword evidence="2" id="KW-0812">Transmembrane</keyword>
<feature type="compositionally biased region" description="Low complexity" evidence="1">
    <location>
        <begin position="158"/>
        <end position="173"/>
    </location>
</feature>
<sequence length="242" mass="24874">MSIVLAGAASGIGSSAVAADDDLDVTTNGVTYRDRDQRAHEDQVTYAIRSLDEWRFEWLTEPMSMGRAGEVPFTKAPGAMPDGYCVTYVRVPGVGEFRESSGGQRCTGTSTARPPSSSDQTTTAPREPQDEPAPEPAPTSAEPTPEEETASPTPTPSPSRSASASPSATPSPTFTKTGPTPSPSAAPLADGPAGGEPGDSDLWSAQDRILDGETWAAIGLGLAAVGVAVGGAVALRARFRAD</sequence>
<accession>A0A849K6Z7</accession>
<reference evidence="3 4" key="1">
    <citation type="submission" date="2020-05" db="EMBL/GenBank/DDBJ databases">
        <title>Genome sequence of Isoptericola sp. JC619 isolated from Chilika lagoon, India.</title>
        <authorList>
            <person name="Kumar D."/>
            <person name="Appam K."/>
            <person name="Gandham S."/>
            <person name="Uppada J."/>
            <person name="Sasikala C."/>
            <person name="Venkata Ramana C."/>
        </authorList>
    </citation>
    <scope>NUCLEOTIDE SEQUENCE [LARGE SCALE GENOMIC DNA]</scope>
    <source>
        <strain evidence="3 4">JC619</strain>
    </source>
</reference>
<evidence type="ECO:0000313" key="3">
    <source>
        <dbReference type="EMBL" id="NNU26957.1"/>
    </source>
</evidence>
<keyword evidence="2" id="KW-1133">Transmembrane helix</keyword>
<dbReference type="AlphaFoldDB" id="A0A849K6Z7"/>
<keyword evidence="2" id="KW-0472">Membrane</keyword>
<proteinExistence type="predicted"/>
<evidence type="ECO:0000256" key="2">
    <source>
        <dbReference type="SAM" id="Phobius"/>
    </source>
</evidence>
<protein>
    <submittedName>
        <fullName evidence="3">Uncharacterized protein</fullName>
    </submittedName>
</protein>
<feature type="compositionally biased region" description="Polar residues" evidence="1">
    <location>
        <begin position="101"/>
        <end position="123"/>
    </location>
</feature>